<organism evidence="1">
    <name type="scientific">gut metagenome</name>
    <dbReference type="NCBI Taxonomy" id="749906"/>
    <lineage>
        <taxon>unclassified sequences</taxon>
        <taxon>metagenomes</taxon>
        <taxon>organismal metagenomes</taxon>
    </lineage>
</organism>
<name>J9G4A7_9ZZZZ</name>
<reference evidence="1" key="1">
    <citation type="journal article" date="2012" name="PLoS ONE">
        <title>Gene sets for utilization of primary and secondary nutrition supplies in the distal gut of endangered iberian lynx.</title>
        <authorList>
            <person name="Alcaide M."/>
            <person name="Messina E."/>
            <person name="Richter M."/>
            <person name="Bargiela R."/>
            <person name="Peplies J."/>
            <person name="Huws S.A."/>
            <person name="Newbold C.J."/>
            <person name="Golyshin P.N."/>
            <person name="Simon M.A."/>
            <person name="Lopez G."/>
            <person name="Yakimov M.M."/>
            <person name="Ferrer M."/>
        </authorList>
    </citation>
    <scope>NUCLEOTIDE SEQUENCE</scope>
</reference>
<comment type="caution">
    <text evidence="1">The sequence shown here is derived from an EMBL/GenBank/DDBJ whole genome shotgun (WGS) entry which is preliminary data.</text>
</comment>
<sequence>MTSVCISERKTSVRRLPIKTTSQPFSCKRKTLSREAIFMSPRPIRSLGASLRSSVSSSISSMVR</sequence>
<gene>
    <name evidence="1" type="ORF">EVA_10206</name>
</gene>
<evidence type="ECO:0000313" key="1">
    <source>
        <dbReference type="EMBL" id="EJX01689.1"/>
    </source>
</evidence>
<dbReference type="EMBL" id="AMCI01002857">
    <property type="protein sequence ID" value="EJX01689.1"/>
    <property type="molecule type" value="Genomic_DNA"/>
</dbReference>
<protein>
    <submittedName>
        <fullName evidence="1">Uncharacterized protein</fullName>
    </submittedName>
</protein>
<accession>J9G4A7</accession>
<dbReference type="AlphaFoldDB" id="J9G4A7"/>
<proteinExistence type="predicted"/>